<evidence type="ECO:0000256" key="4">
    <source>
        <dbReference type="ARBA" id="ARBA00022840"/>
    </source>
</evidence>
<keyword evidence="2" id="KW-0378">Hydrolase</keyword>
<dbReference type="GO" id="GO:0006281">
    <property type="term" value="P:DNA repair"/>
    <property type="evidence" value="ECO:0007669"/>
    <property type="project" value="TreeGrafter"/>
</dbReference>
<dbReference type="EMBL" id="BLAL01000079">
    <property type="protein sequence ID" value="GES84290.1"/>
    <property type="molecule type" value="Genomic_DNA"/>
</dbReference>
<sequence length="118" mass="13749">MLLNEYPKKPTIDKEVQFWIQKKDQTKKILYFNTLARFAIITRPNLTRGEIFADDIGLSKTIQMIALIASKPAINLDFIYSKTTLIIAPLSVLENWIDQINMHVKKESLFYYVFHGVN</sequence>
<gene>
    <name evidence="6" type="ORF">RCL2_001141400</name>
</gene>
<name>A0A8H3QKE8_9GLOM</name>
<evidence type="ECO:0000256" key="2">
    <source>
        <dbReference type="ARBA" id="ARBA00022801"/>
    </source>
</evidence>
<dbReference type="PANTHER" id="PTHR45626">
    <property type="entry name" value="TRANSCRIPTION TERMINATION FACTOR 2-RELATED"/>
    <property type="match status" value="1"/>
</dbReference>
<reference evidence="6" key="1">
    <citation type="submission" date="2019-10" db="EMBL/GenBank/DDBJ databases">
        <title>Conservation and host-specific expression of non-tandemly repeated heterogenous ribosome RNA gene in arbuscular mycorrhizal fungi.</title>
        <authorList>
            <person name="Maeda T."/>
            <person name="Kobayashi Y."/>
            <person name="Nakagawa T."/>
            <person name="Ezawa T."/>
            <person name="Yamaguchi K."/>
            <person name="Bino T."/>
            <person name="Nishimoto Y."/>
            <person name="Shigenobu S."/>
            <person name="Kawaguchi M."/>
        </authorList>
    </citation>
    <scope>NUCLEOTIDE SEQUENCE</scope>
    <source>
        <strain evidence="6">HR1</strain>
    </source>
</reference>
<dbReference type="InterPro" id="IPR000330">
    <property type="entry name" value="SNF2_N"/>
</dbReference>
<dbReference type="AlphaFoldDB" id="A0A8H3QKE8"/>
<protein>
    <submittedName>
        <fullName evidence="6">DNA repair protein Rad5</fullName>
    </submittedName>
</protein>
<keyword evidence="4" id="KW-0067">ATP-binding</keyword>
<proteinExistence type="predicted"/>
<evidence type="ECO:0000313" key="7">
    <source>
        <dbReference type="Proteomes" id="UP000615446"/>
    </source>
</evidence>
<keyword evidence="1" id="KW-0547">Nucleotide-binding</keyword>
<evidence type="ECO:0000259" key="5">
    <source>
        <dbReference type="Pfam" id="PF00176"/>
    </source>
</evidence>
<comment type="caution">
    <text evidence="6">The sequence shown here is derived from an EMBL/GenBank/DDBJ whole genome shotgun (WGS) entry which is preliminary data.</text>
</comment>
<dbReference type="InterPro" id="IPR027417">
    <property type="entry name" value="P-loop_NTPase"/>
</dbReference>
<dbReference type="GO" id="GO:0004386">
    <property type="term" value="F:helicase activity"/>
    <property type="evidence" value="ECO:0007669"/>
    <property type="project" value="UniProtKB-KW"/>
</dbReference>
<accession>A0A8H3QKE8</accession>
<dbReference type="InterPro" id="IPR038718">
    <property type="entry name" value="SNF2-like_sf"/>
</dbReference>
<evidence type="ECO:0000256" key="3">
    <source>
        <dbReference type="ARBA" id="ARBA00022806"/>
    </source>
</evidence>
<dbReference type="GO" id="GO:0005524">
    <property type="term" value="F:ATP binding"/>
    <property type="evidence" value="ECO:0007669"/>
    <property type="project" value="UniProtKB-KW"/>
</dbReference>
<dbReference type="GO" id="GO:0008094">
    <property type="term" value="F:ATP-dependent activity, acting on DNA"/>
    <property type="evidence" value="ECO:0007669"/>
    <property type="project" value="TreeGrafter"/>
</dbReference>
<dbReference type="GO" id="GO:0016787">
    <property type="term" value="F:hydrolase activity"/>
    <property type="evidence" value="ECO:0007669"/>
    <property type="project" value="UniProtKB-KW"/>
</dbReference>
<organism evidence="6 7">
    <name type="scientific">Rhizophagus clarus</name>
    <dbReference type="NCBI Taxonomy" id="94130"/>
    <lineage>
        <taxon>Eukaryota</taxon>
        <taxon>Fungi</taxon>
        <taxon>Fungi incertae sedis</taxon>
        <taxon>Mucoromycota</taxon>
        <taxon>Glomeromycotina</taxon>
        <taxon>Glomeromycetes</taxon>
        <taxon>Glomerales</taxon>
        <taxon>Glomeraceae</taxon>
        <taxon>Rhizophagus</taxon>
    </lineage>
</organism>
<dbReference type="InterPro" id="IPR050628">
    <property type="entry name" value="SNF2_RAD54_helicase_TF"/>
</dbReference>
<dbReference type="GO" id="GO:0005634">
    <property type="term" value="C:nucleus"/>
    <property type="evidence" value="ECO:0007669"/>
    <property type="project" value="TreeGrafter"/>
</dbReference>
<dbReference type="Gene3D" id="3.40.50.10810">
    <property type="entry name" value="Tandem AAA-ATPase domain"/>
    <property type="match status" value="1"/>
</dbReference>
<evidence type="ECO:0000256" key="1">
    <source>
        <dbReference type="ARBA" id="ARBA00022741"/>
    </source>
</evidence>
<dbReference type="Pfam" id="PF00176">
    <property type="entry name" value="SNF2-rel_dom"/>
    <property type="match status" value="1"/>
</dbReference>
<dbReference type="PANTHER" id="PTHR45626:SF17">
    <property type="entry name" value="HELICASE-LIKE TRANSCRIPTION FACTOR"/>
    <property type="match status" value="1"/>
</dbReference>
<dbReference type="SUPFAM" id="SSF52540">
    <property type="entry name" value="P-loop containing nucleoside triphosphate hydrolases"/>
    <property type="match status" value="1"/>
</dbReference>
<dbReference type="OrthoDB" id="448448at2759"/>
<keyword evidence="3" id="KW-0347">Helicase</keyword>
<dbReference type="Proteomes" id="UP000615446">
    <property type="component" value="Unassembled WGS sequence"/>
</dbReference>
<feature type="domain" description="SNF2 N-terminal" evidence="5">
    <location>
        <begin position="45"/>
        <end position="117"/>
    </location>
</feature>
<evidence type="ECO:0000313" key="6">
    <source>
        <dbReference type="EMBL" id="GES84290.1"/>
    </source>
</evidence>